<feature type="region of interest" description="Disordered" evidence="2">
    <location>
        <begin position="163"/>
        <end position="182"/>
    </location>
</feature>
<feature type="compositionally biased region" description="Gly residues" evidence="2">
    <location>
        <begin position="431"/>
        <end position="442"/>
    </location>
</feature>
<organism evidence="3 4">
    <name type="scientific">Skeletonema marinoi</name>
    <dbReference type="NCBI Taxonomy" id="267567"/>
    <lineage>
        <taxon>Eukaryota</taxon>
        <taxon>Sar</taxon>
        <taxon>Stramenopiles</taxon>
        <taxon>Ochrophyta</taxon>
        <taxon>Bacillariophyta</taxon>
        <taxon>Coscinodiscophyceae</taxon>
        <taxon>Thalassiosirophycidae</taxon>
        <taxon>Thalassiosirales</taxon>
        <taxon>Skeletonemataceae</taxon>
        <taxon>Skeletonema</taxon>
        <taxon>Skeletonema marinoi-dohrnii complex</taxon>
    </lineage>
</organism>
<gene>
    <name evidence="3" type="ORF">QTG54_010348</name>
</gene>
<name>A0AAD9D9H5_9STRA</name>
<comment type="caution">
    <text evidence="3">The sequence shown here is derived from an EMBL/GenBank/DDBJ whole genome shotgun (WGS) entry which is preliminary data.</text>
</comment>
<dbReference type="Gene3D" id="1.25.40.10">
    <property type="entry name" value="Tetratricopeptide repeat domain"/>
    <property type="match status" value="1"/>
</dbReference>
<accession>A0AAD9D9H5</accession>
<dbReference type="SUPFAM" id="SSF48452">
    <property type="entry name" value="TPR-like"/>
    <property type="match status" value="1"/>
</dbReference>
<dbReference type="GO" id="GO:0030014">
    <property type="term" value="C:CCR4-NOT complex"/>
    <property type="evidence" value="ECO:0007669"/>
    <property type="project" value="InterPro"/>
</dbReference>
<sequence length="985" mass="107074">MSNLRSAMKLYQENGDPTSSLRECQKVWNQSSPSASVDDGADDKDDKAAAAASKMNNNDDVSNTVDSSAQELPVSRQHNEAILQNLSAQRQRSRRVRPRPSSFDDKSTTDNIDDNGGDANNNAEDTVKNDEQQKSAEKSNNNEGGDLITVLNNILATLSIKTQHQQMTPPPNNNDDDGQQPLNNNEEVQKLIAVYNLSLANYAQGEYTEALNELGGVLSRWMDVISVVNNKDGSTKEKNGGKGSKEADGENKPMVEFKQKKDDNTLLHLPLNSNYVTSIMSILTSATFLFLDCSLNVHAGNGQGLMEAGTNNGDDIDEGEKNEAIEKNVNVQDVLKWVENVILVYAKKRIKSDEDEAMGSGGDDDVLTADEVKFKLHLYKSRVLLQGTRGVSGKQQQQKMDGETRARLARKELKNAMDIYQNKLCVVVEDGGGSEGKGGGGSNFKEKGKNKGGGGSKQRGGEGNNHNPQQDTSETTSISGSLVTSASDGLWNEGKGGGVARATFEGMPNNKQQQQQQSQPQLAAATASSSTTPAVNKVKVKKDNPGLHVRHESVLYMKANLEYVRGNTTKSLKLCAEARTVGKKSRAKTNGGGGQSEENGFAHNDAAANGNKTDSTATEEDVETQMANDYDEAIYYNNLAMVHQSAGKIHVASHYYSYAISYMENVQIPNDNYFWTDGVPRPNVTADILNNASLCAFQAHDYKRAYECMAHCVMLSPSIFGERARCWLRMAQSLIGIYANQQWTTNSTESTLINDTSLLECSLGSEDDMHNISSNPFPRILTCLEKAQNLSSGLKEGKDVDADLECFEASTLSLAYAKLELKDAAGALEMCKVILGTDNIAAIAKEERSKYTSESLRRRAMARLYACEAFCRLGDPNSALFIVESESSLQCLASDISASNSTQHDAYAQFATRATASGTFSSTGSLDRSKLHASMTSRVAENLTADKTKGNVDNVFEKRVHLFSRLKEGDTDGAIAILRSGMGRV</sequence>
<feature type="region of interest" description="Disordered" evidence="2">
    <location>
        <begin position="431"/>
        <end position="545"/>
    </location>
</feature>
<dbReference type="GO" id="GO:0006402">
    <property type="term" value="P:mRNA catabolic process"/>
    <property type="evidence" value="ECO:0007669"/>
    <property type="project" value="TreeGrafter"/>
</dbReference>
<dbReference type="Proteomes" id="UP001224775">
    <property type="component" value="Unassembled WGS sequence"/>
</dbReference>
<protein>
    <submittedName>
        <fullName evidence="3">CCR4-NOT transcription complex subunit 10</fullName>
    </submittedName>
</protein>
<dbReference type="PANTHER" id="PTHR12979">
    <property type="entry name" value="CCR4-NOT TRANSCRIPTION COMPLEX SUBUNIT 10"/>
    <property type="match status" value="1"/>
</dbReference>
<dbReference type="GO" id="GO:0017148">
    <property type="term" value="P:negative regulation of translation"/>
    <property type="evidence" value="ECO:0007669"/>
    <property type="project" value="TreeGrafter"/>
</dbReference>
<dbReference type="PANTHER" id="PTHR12979:SF5">
    <property type="entry name" value="CCR4-NOT TRANSCRIPTION COMPLEX SUBUNIT 10"/>
    <property type="match status" value="1"/>
</dbReference>
<feature type="compositionally biased region" description="Polar residues" evidence="2">
    <location>
        <begin position="15"/>
        <end position="33"/>
    </location>
</feature>
<keyword evidence="4" id="KW-1185">Reference proteome</keyword>
<evidence type="ECO:0000313" key="4">
    <source>
        <dbReference type="Proteomes" id="UP001224775"/>
    </source>
</evidence>
<feature type="compositionally biased region" description="Basic and acidic residues" evidence="2">
    <location>
        <begin position="125"/>
        <end position="137"/>
    </location>
</feature>
<evidence type="ECO:0000256" key="2">
    <source>
        <dbReference type="SAM" id="MobiDB-lite"/>
    </source>
</evidence>
<proteinExistence type="inferred from homology"/>
<feature type="compositionally biased region" description="Polar residues" evidence="2">
    <location>
        <begin position="465"/>
        <end position="487"/>
    </location>
</feature>
<feature type="region of interest" description="Disordered" evidence="2">
    <location>
        <begin position="231"/>
        <end position="251"/>
    </location>
</feature>
<feature type="compositionally biased region" description="Low complexity" evidence="2">
    <location>
        <begin position="49"/>
        <end position="68"/>
    </location>
</feature>
<evidence type="ECO:0000256" key="1">
    <source>
        <dbReference type="ARBA" id="ARBA00010080"/>
    </source>
</evidence>
<feature type="compositionally biased region" description="Low complexity" evidence="2">
    <location>
        <begin position="512"/>
        <end position="534"/>
    </location>
</feature>
<feature type="compositionally biased region" description="Basic and acidic residues" evidence="2">
    <location>
        <begin position="233"/>
        <end position="251"/>
    </location>
</feature>
<comment type="similarity">
    <text evidence="1">Belongs to the CNOT10 family.</text>
</comment>
<dbReference type="AlphaFoldDB" id="A0AAD9D9H5"/>
<dbReference type="InterPro" id="IPR039740">
    <property type="entry name" value="CNOT10"/>
</dbReference>
<feature type="region of interest" description="Disordered" evidence="2">
    <location>
        <begin position="579"/>
        <end position="618"/>
    </location>
</feature>
<dbReference type="InterPro" id="IPR011990">
    <property type="entry name" value="TPR-like_helical_dom_sf"/>
</dbReference>
<feature type="region of interest" description="Disordered" evidence="2">
    <location>
        <begin position="84"/>
        <end position="145"/>
    </location>
</feature>
<feature type="region of interest" description="Disordered" evidence="2">
    <location>
        <begin position="1"/>
        <end position="71"/>
    </location>
</feature>
<feature type="compositionally biased region" description="Gly residues" evidence="2">
    <location>
        <begin position="451"/>
        <end position="463"/>
    </location>
</feature>
<dbReference type="EMBL" id="JATAAI010000019">
    <property type="protein sequence ID" value="KAK1739032.1"/>
    <property type="molecule type" value="Genomic_DNA"/>
</dbReference>
<evidence type="ECO:0000313" key="3">
    <source>
        <dbReference type="EMBL" id="KAK1739032.1"/>
    </source>
</evidence>
<reference evidence="3" key="1">
    <citation type="submission" date="2023-06" db="EMBL/GenBank/DDBJ databases">
        <title>Survivors Of The Sea: Transcriptome response of Skeletonema marinoi to long-term dormancy.</title>
        <authorList>
            <person name="Pinder M.I.M."/>
            <person name="Kourtchenko O."/>
            <person name="Robertson E.K."/>
            <person name="Larsson T."/>
            <person name="Maumus F."/>
            <person name="Osuna-Cruz C.M."/>
            <person name="Vancaester E."/>
            <person name="Stenow R."/>
            <person name="Vandepoele K."/>
            <person name="Ploug H."/>
            <person name="Bruchert V."/>
            <person name="Godhe A."/>
            <person name="Topel M."/>
        </authorList>
    </citation>
    <scope>NUCLEOTIDE SEQUENCE</scope>
    <source>
        <strain evidence="3">R05AC</strain>
    </source>
</reference>